<comment type="similarity">
    <text evidence="1">Belongs to the ABC transporter superfamily.</text>
</comment>
<dbReference type="Gene3D" id="3.40.50.300">
    <property type="entry name" value="P-loop containing nucleotide triphosphate hydrolases"/>
    <property type="match status" value="1"/>
</dbReference>
<evidence type="ECO:0000256" key="2">
    <source>
        <dbReference type="ARBA" id="ARBA00022448"/>
    </source>
</evidence>
<organism evidence="6 7">
    <name type="scientific">Salinimonas sediminis</name>
    <dbReference type="NCBI Taxonomy" id="2303538"/>
    <lineage>
        <taxon>Bacteria</taxon>
        <taxon>Pseudomonadati</taxon>
        <taxon>Pseudomonadota</taxon>
        <taxon>Gammaproteobacteria</taxon>
        <taxon>Alteromonadales</taxon>
        <taxon>Alteromonadaceae</taxon>
        <taxon>Alteromonas/Salinimonas group</taxon>
        <taxon>Salinimonas</taxon>
    </lineage>
</organism>
<dbReference type="CDD" id="cd03220">
    <property type="entry name" value="ABC_KpsT_Wzt"/>
    <property type="match status" value="1"/>
</dbReference>
<evidence type="ECO:0000313" key="6">
    <source>
        <dbReference type="EMBL" id="AXR05645.1"/>
    </source>
</evidence>
<dbReference type="Proteomes" id="UP000262073">
    <property type="component" value="Chromosome"/>
</dbReference>
<dbReference type="EMBL" id="CP031769">
    <property type="protein sequence ID" value="AXR05645.1"/>
    <property type="molecule type" value="Genomic_DNA"/>
</dbReference>
<evidence type="ECO:0000256" key="1">
    <source>
        <dbReference type="ARBA" id="ARBA00005417"/>
    </source>
</evidence>
<gene>
    <name evidence="6" type="ORF">D0Y50_04210</name>
</gene>
<dbReference type="PANTHER" id="PTHR46743">
    <property type="entry name" value="TEICHOIC ACIDS EXPORT ATP-BINDING PROTEIN TAGH"/>
    <property type="match status" value="1"/>
</dbReference>
<protein>
    <submittedName>
        <fullName evidence="6">ABC transporter ATP-binding protein</fullName>
    </submittedName>
</protein>
<dbReference type="InterPro" id="IPR050683">
    <property type="entry name" value="Bact_Polysacc_Export_ATP-bd"/>
</dbReference>
<dbReference type="GO" id="GO:0016887">
    <property type="term" value="F:ATP hydrolysis activity"/>
    <property type="evidence" value="ECO:0007669"/>
    <property type="project" value="InterPro"/>
</dbReference>
<dbReference type="InterPro" id="IPR015860">
    <property type="entry name" value="ABC_transpr_TagH-like"/>
</dbReference>
<dbReference type="PROSITE" id="PS50893">
    <property type="entry name" value="ABC_TRANSPORTER_2"/>
    <property type="match status" value="1"/>
</dbReference>
<accession>A0A346NJD8</accession>
<reference evidence="6 7" key="1">
    <citation type="submission" date="2018-08" db="EMBL/GenBank/DDBJ databases">
        <title>Salinimonas sediminis sp. nov., a piezophilic bacterium isolated from a deep-sea sediment sample from the New Britain Trench.</title>
        <authorList>
            <person name="Cao J."/>
        </authorList>
    </citation>
    <scope>NUCLEOTIDE SEQUENCE [LARGE SCALE GENOMIC DNA]</scope>
    <source>
        <strain evidence="6 7">N102</strain>
    </source>
</reference>
<dbReference type="GO" id="GO:0016020">
    <property type="term" value="C:membrane"/>
    <property type="evidence" value="ECO:0007669"/>
    <property type="project" value="InterPro"/>
</dbReference>
<dbReference type="InterPro" id="IPR003439">
    <property type="entry name" value="ABC_transporter-like_ATP-bd"/>
</dbReference>
<dbReference type="InterPro" id="IPR017871">
    <property type="entry name" value="ABC_transporter-like_CS"/>
</dbReference>
<feature type="domain" description="ABC transporter" evidence="5">
    <location>
        <begin position="2"/>
        <end position="222"/>
    </location>
</feature>
<dbReference type="AlphaFoldDB" id="A0A346NJD8"/>
<dbReference type="SMART" id="SM00382">
    <property type="entry name" value="AAA"/>
    <property type="match status" value="1"/>
</dbReference>
<dbReference type="GO" id="GO:0140359">
    <property type="term" value="F:ABC-type transporter activity"/>
    <property type="evidence" value="ECO:0007669"/>
    <property type="project" value="InterPro"/>
</dbReference>
<keyword evidence="4 6" id="KW-0067">ATP-binding</keyword>
<dbReference type="GO" id="GO:0005524">
    <property type="term" value="F:ATP binding"/>
    <property type="evidence" value="ECO:0007669"/>
    <property type="project" value="UniProtKB-KW"/>
</dbReference>
<keyword evidence="2" id="KW-0813">Transport</keyword>
<dbReference type="SUPFAM" id="SSF52540">
    <property type="entry name" value="P-loop containing nucleoside triphosphate hydrolases"/>
    <property type="match status" value="1"/>
</dbReference>
<keyword evidence="3" id="KW-0547">Nucleotide-binding</keyword>
<evidence type="ECO:0000256" key="4">
    <source>
        <dbReference type="ARBA" id="ARBA00022840"/>
    </source>
</evidence>
<dbReference type="PANTHER" id="PTHR46743:SF2">
    <property type="entry name" value="TEICHOIC ACIDS EXPORT ATP-BINDING PROTEIN TAGH"/>
    <property type="match status" value="1"/>
</dbReference>
<sequence length="223" mass="25167">MIEIKNLTKSYPSKLGPQYIFKNLNFAFPTERNVAILGKNGAGKSTLFRLLAKSEYPDRGQVITNRSMSWPVALQTGIHPHMTGRENTRFIGRINNVKSLGKYEQQVQTFAELNKKFDLPVRTYSSGMRAKLVFACCMNIDFDIYLIDEATSVGDPLFRKKAKESLKEKSLTSGVIMVSHELDQIREYCHSAVLINNGKLTYFKDLEEGIAAYTNPESKGKGK</sequence>
<evidence type="ECO:0000313" key="7">
    <source>
        <dbReference type="Proteomes" id="UP000262073"/>
    </source>
</evidence>
<evidence type="ECO:0000259" key="5">
    <source>
        <dbReference type="PROSITE" id="PS50893"/>
    </source>
</evidence>
<keyword evidence="7" id="KW-1185">Reference proteome</keyword>
<dbReference type="OrthoDB" id="9778870at2"/>
<name>A0A346NJD8_9ALTE</name>
<proteinExistence type="inferred from homology"/>
<dbReference type="Pfam" id="PF00005">
    <property type="entry name" value="ABC_tran"/>
    <property type="match status" value="1"/>
</dbReference>
<dbReference type="PROSITE" id="PS00211">
    <property type="entry name" value="ABC_TRANSPORTER_1"/>
    <property type="match status" value="1"/>
</dbReference>
<dbReference type="KEGG" id="salm:D0Y50_04210"/>
<dbReference type="RefSeq" id="WP_117315661.1">
    <property type="nucleotide sequence ID" value="NZ_CP031769.1"/>
</dbReference>
<dbReference type="InterPro" id="IPR003593">
    <property type="entry name" value="AAA+_ATPase"/>
</dbReference>
<dbReference type="InterPro" id="IPR027417">
    <property type="entry name" value="P-loop_NTPase"/>
</dbReference>
<evidence type="ECO:0000256" key="3">
    <source>
        <dbReference type="ARBA" id="ARBA00022741"/>
    </source>
</evidence>